<dbReference type="Pfam" id="PF11905">
    <property type="entry name" value="DUF3425"/>
    <property type="match status" value="1"/>
</dbReference>
<dbReference type="InterPro" id="IPR021833">
    <property type="entry name" value="DUF3425"/>
</dbReference>
<dbReference type="RefSeq" id="XP_018389158.1">
    <property type="nucleotide sequence ID" value="XM_018528112.1"/>
</dbReference>
<reference evidence="1 2" key="1">
    <citation type="submission" date="2016-05" db="EMBL/GenBank/DDBJ databases">
        <title>Comparative analysis of secretome profiles of manganese(II)-oxidizing ascomycete fungi.</title>
        <authorList>
            <consortium name="DOE Joint Genome Institute"/>
            <person name="Zeiner C.A."/>
            <person name="Purvine S.O."/>
            <person name="Zink E.M."/>
            <person name="Wu S."/>
            <person name="Pasa-Tolic L."/>
            <person name="Chaput D.L."/>
            <person name="Haridas S."/>
            <person name="Grigoriev I.V."/>
            <person name="Santelli C.M."/>
            <person name="Hansel C.M."/>
        </authorList>
    </citation>
    <scope>NUCLEOTIDE SEQUENCE [LARGE SCALE GENOMIC DNA]</scope>
    <source>
        <strain evidence="1 2">SRC1lrK2f</strain>
    </source>
</reference>
<organism evidence="1 2">
    <name type="scientific">Alternaria alternata</name>
    <name type="common">Alternaria rot fungus</name>
    <name type="synonym">Torula alternata</name>
    <dbReference type="NCBI Taxonomy" id="5599"/>
    <lineage>
        <taxon>Eukaryota</taxon>
        <taxon>Fungi</taxon>
        <taxon>Dikarya</taxon>
        <taxon>Ascomycota</taxon>
        <taxon>Pezizomycotina</taxon>
        <taxon>Dothideomycetes</taxon>
        <taxon>Pleosporomycetidae</taxon>
        <taxon>Pleosporales</taxon>
        <taxon>Pleosporineae</taxon>
        <taxon>Pleosporaceae</taxon>
        <taxon>Alternaria</taxon>
        <taxon>Alternaria sect. Alternaria</taxon>
        <taxon>Alternaria alternata complex</taxon>
    </lineage>
</organism>
<dbReference type="GeneID" id="29113706"/>
<dbReference type="AlphaFoldDB" id="A0A177DVR4"/>
<sequence>MVRRTDPKDDEWRNVRDAKKRKQIQDRLAQRARRQRLRQAQLDTRLSVARLPQDQYPTSPRALVTLEAPIEDDHNSLALVSASNSLLPSPGYSNKSRISELNQESEILVSNPSYTPYSEPYATLSPFIQISTPLTVFSALYMNGDIQGITCAISYSSRTPMPKPHIPLPLHPTELQQMIVHPRWIDRLPFPRMRDSLIRLRGVVDEEELCKDLFTMPSFTIDIGCACWDPSGWRMEEEWEKKWGWLMI</sequence>
<evidence type="ECO:0000313" key="1">
    <source>
        <dbReference type="EMBL" id="OAG23737.1"/>
    </source>
</evidence>
<dbReference type="PANTHER" id="PTHR38116">
    <property type="entry name" value="CHROMOSOME 7, WHOLE GENOME SHOTGUN SEQUENCE"/>
    <property type="match status" value="1"/>
</dbReference>
<accession>A0A177DVR4</accession>
<dbReference type="EMBL" id="KV441472">
    <property type="protein sequence ID" value="OAG23737.1"/>
    <property type="molecule type" value="Genomic_DNA"/>
</dbReference>
<gene>
    <name evidence="1" type="ORF">CC77DRAFT_1058243</name>
</gene>
<name>A0A177DVR4_ALTAL</name>
<dbReference type="OMA" id="WRMEEEW"/>
<dbReference type="KEGG" id="aalt:CC77DRAFT_1058243"/>
<dbReference type="VEuPathDB" id="FungiDB:CC77DRAFT_1058243"/>
<dbReference type="Proteomes" id="UP000077248">
    <property type="component" value="Unassembled WGS sequence"/>
</dbReference>
<keyword evidence="2" id="KW-1185">Reference proteome</keyword>
<evidence type="ECO:0000313" key="2">
    <source>
        <dbReference type="Proteomes" id="UP000077248"/>
    </source>
</evidence>
<dbReference type="PANTHER" id="PTHR38116:SF1">
    <property type="entry name" value="BZIP DOMAIN-CONTAINING PROTEIN"/>
    <property type="match status" value="1"/>
</dbReference>
<evidence type="ECO:0008006" key="3">
    <source>
        <dbReference type="Google" id="ProtNLM"/>
    </source>
</evidence>
<protein>
    <recommendedName>
        <fullName evidence="3">BZIP domain-containing protein</fullName>
    </recommendedName>
</protein>
<proteinExistence type="predicted"/>